<evidence type="ECO:0000259" key="5">
    <source>
        <dbReference type="Pfam" id="PF02826"/>
    </source>
</evidence>
<dbReference type="Proteomes" id="UP000004959">
    <property type="component" value="Chromosome"/>
</dbReference>
<accession>G9WHI9</accession>
<reference evidence="6 7" key="1">
    <citation type="journal article" date="2012" name="PLoS ONE">
        <title>Functional divergence in the genus oenococcus as predicted by genome sequencing of the newly-described species, Oenococcus kitaharae.</title>
        <authorList>
            <person name="Borneman A.R."/>
            <person name="McCarthy J.M."/>
            <person name="Chambers P.J."/>
            <person name="Bartowsky E.J."/>
        </authorList>
    </citation>
    <scope>NUCLEOTIDE SEQUENCE [LARGE SCALE GENOMIC DNA]</scope>
    <source>
        <strain evidence="7">DSM17330</strain>
    </source>
</reference>
<dbReference type="GO" id="GO:0008720">
    <property type="term" value="F:D-lactate dehydrogenase (NAD+) activity"/>
    <property type="evidence" value="ECO:0007669"/>
    <property type="project" value="TreeGrafter"/>
</dbReference>
<sequence>MTFKIAAYGVRENEIQSFNDLNKYHYDLKLIAANLTHDNVQTAEGCDAVLLRGNSVGDVQNLDQLKAYGVKYVFTRTVGYNHVDLKAAEKNGQIVAYVPGYSPFSVSELAFSLGLTLQRHIALATSRTAAGDFKIKPDEFATEIHDLTVGIIGTGRIGLDEALLWKGVNARVLGYDLYPSEAGKELLEYVDEDQILAQSDIISLHVPYFPNSNHHYFNRDYVAKMKTGAILVNTARAEITDVSAILDAVASGKIQGFATDVIENEGSIFGKNFNGQPTGDFEADRALKLYPKVLITPHMGSYTQEALHDMISISYENFNDVLTTGTSKNVLKAK</sequence>
<dbReference type="PANTHER" id="PTHR43026">
    <property type="entry name" value="2-HYDROXYACID DEHYDROGENASE HOMOLOG 1-RELATED"/>
    <property type="match status" value="1"/>
</dbReference>
<comment type="similarity">
    <text evidence="1 3">Belongs to the D-isomer specific 2-hydroxyacid dehydrogenase family.</text>
</comment>
<dbReference type="Pfam" id="PF00389">
    <property type="entry name" value="2-Hacid_dh"/>
    <property type="match status" value="1"/>
</dbReference>
<keyword evidence="2" id="KW-0520">NAD</keyword>
<name>G9WHI9_9LACO</name>
<keyword evidence="3" id="KW-0560">Oxidoreductase</keyword>
<evidence type="ECO:0000256" key="1">
    <source>
        <dbReference type="ARBA" id="ARBA00005854"/>
    </source>
</evidence>
<dbReference type="PANTHER" id="PTHR43026:SF1">
    <property type="entry name" value="2-HYDROXYACID DEHYDROGENASE HOMOLOG 1-RELATED"/>
    <property type="match status" value="1"/>
</dbReference>
<keyword evidence="7" id="KW-1185">Reference proteome</keyword>
<dbReference type="SUPFAM" id="SSF52283">
    <property type="entry name" value="Formate/glycerate dehydrogenase catalytic domain-like"/>
    <property type="match status" value="1"/>
</dbReference>
<dbReference type="Pfam" id="PF02826">
    <property type="entry name" value="2-Hacid_dh_C"/>
    <property type="match status" value="1"/>
</dbReference>
<evidence type="ECO:0000256" key="2">
    <source>
        <dbReference type="ARBA" id="ARBA00023027"/>
    </source>
</evidence>
<gene>
    <name evidence="6" type="ORF">OKIT_0203</name>
</gene>
<organism evidence="6 7">
    <name type="scientific">Oenococcus kitaharae DSM 17330</name>
    <dbReference type="NCBI Taxonomy" id="1045004"/>
    <lineage>
        <taxon>Bacteria</taxon>
        <taxon>Bacillati</taxon>
        <taxon>Bacillota</taxon>
        <taxon>Bacilli</taxon>
        <taxon>Lactobacillales</taxon>
        <taxon>Lactobacillaceae</taxon>
        <taxon>Oenococcus</taxon>
    </lineage>
</organism>
<proteinExistence type="inferred from homology"/>
<dbReference type="SUPFAM" id="SSF51735">
    <property type="entry name" value="NAD(P)-binding Rossmann-fold domains"/>
    <property type="match status" value="1"/>
</dbReference>
<dbReference type="Gene3D" id="3.40.50.720">
    <property type="entry name" value="NAD(P)-binding Rossmann-like Domain"/>
    <property type="match status" value="2"/>
</dbReference>
<dbReference type="EMBL" id="AFVZ01000001">
    <property type="protein sequence ID" value="EHN58328.1"/>
    <property type="molecule type" value="Genomic_DNA"/>
</dbReference>
<feature type="domain" description="D-isomer specific 2-hydroxyacid dehydrogenase catalytic" evidence="4">
    <location>
        <begin position="10"/>
        <end position="331"/>
    </location>
</feature>
<dbReference type="PATRIC" id="fig|1045004.4.peg.204"/>
<dbReference type="InterPro" id="IPR029752">
    <property type="entry name" value="D-isomer_DH_CS1"/>
</dbReference>
<evidence type="ECO:0000313" key="6">
    <source>
        <dbReference type="EMBL" id="EHN58328.1"/>
    </source>
</evidence>
<dbReference type="OrthoDB" id="9805416at2"/>
<dbReference type="InterPro" id="IPR058205">
    <property type="entry name" value="D-LDH-like"/>
</dbReference>
<dbReference type="RefSeq" id="WP_007744520.1">
    <property type="nucleotide sequence ID" value="NZ_CM001398.1"/>
</dbReference>
<evidence type="ECO:0000313" key="7">
    <source>
        <dbReference type="Proteomes" id="UP000004959"/>
    </source>
</evidence>
<evidence type="ECO:0000259" key="4">
    <source>
        <dbReference type="Pfam" id="PF00389"/>
    </source>
</evidence>
<dbReference type="InterPro" id="IPR006140">
    <property type="entry name" value="D-isomer_DH_NAD-bd"/>
</dbReference>
<comment type="caution">
    <text evidence="6">The sequence shown here is derived from an EMBL/GenBank/DDBJ whole genome shotgun (WGS) entry which is preliminary data.</text>
</comment>
<dbReference type="AlphaFoldDB" id="G9WHI9"/>
<dbReference type="HOGENOM" id="CLU_019796_1_1_9"/>
<dbReference type="InterPro" id="IPR036291">
    <property type="entry name" value="NAD(P)-bd_dom_sf"/>
</dbReference>
<dbReference type="InterPro" id="IPR006139">
    <property type="entry name" value="D-isomer_2_OHA_DH_cat_dom"/>
</dbReference>
<dbReference type="GO" id="GO:0051287">
    <property type="term" value="F:NAD binding"/>
    <property type="evidence" value="ECO:0007669"/>
    <property type="project" value="InterPro"/>
</dbReference>
<dbReference type="STRING" id="336988.NT96_04215"/>
<dbReference type="PROSITE" id="PS00065">
    <property type="entry name" value="D_2_HYDROXYACID_DH_1"/>
    <property type="match status" value="1"/>
</dbReference>
<feature type="domain" description="D-isomer specific 2-hydroxyacid dehydrogenase NAD-binding" evidence="5">
    <location>
        <begin position="113"/>
        <end position="300"/>
    </location>
</feature>
<protein>
    <submittedName>
        <fullName evidence="6">D-lactate dehydrogenase</fullName>
    </submittedName>
</protein>
<evidence type="ECO:0000256" key="3">
    <source>
        <dbReference type="RuleBase" id="RU003719"/>
    </source>
</evidence>
<dbReference type="eggNOG" id="COG1052">
    <property type="taxonomic scope" value="Bacteria"/>
</dbReference>